<evidence type="ECO:0000256" key="1">
    <source>
        <dbReference type="SAM" id="SignalP"/>
    </source>
</evidence>
<sequence>MMLVLLLLPLPRRTRTWAIHEMEREIWGCSNFHADSRVQRPEHRGTVARRNRPLEMAQGQLPLLPWSMPSFGGWWALCR</sequence>
<evidence type="ECO:0000313" key="2">
    <source>
        <dbReference type="EMBL" id="MBW72781.1"/>
    </source>
</evidence>
<name>A0A2M4D5J9_ANODA</name>
<accession>A0A2M4D5J9</accession>
<feature type="chain" id="PRO_5014682458" evidence="1">
    <location>
        <begin position="17"/>
        <end position="79"/>
    </location>
</feature>
<keyword evidence="1" id="KW-0732">Signal</keyword>
<reference evidence="2" key="1">
    <citation type="submission" date="2018-01" db="EMBL/GenBank/DDBJ databases">
        <title>An insight into the sialome of Amazonian anophelines.</title>
        <authorList>
            <person name="Ribeiro J.M."/>
            <person name="Scarpassa V."/>
            <person name="Calvo E."/>
        </authorList>
    </citation>
    <scope>NUCLEOTIDE SEQUENCE</scope>
</reference>
<dbReference type="AlphaFoldDB" id="A0A2M4D5J9"/>
<proteinExistence type="predicted"/>
<protein>
    <submittedName>
        <fullName evidence="2">Putative secreted protein</fullName>
    </submittedName>
</protein>
<dbReference type="EMBL" id="GGFL01008603">
    <property type="protein sequence ID" value="MBW72781.1"/>
    <property type="molecule type" value="Transcribed_RNA"/>
</dbReference>
<organism evidence="2">
    <name type="scientific">Anopheles darlingi</name>
    <name type="common">Mosquito</name>
    <dbReference type="NCBI Taxonomy" id="43151"/>
    <lineage>
        <taxon>Eukaryota</taxon>
        <taxon>Metazoa</taxon>
        <taxon>Ecdysozoa</taxon>
        <taxon>Arthropoda</taxon>
        <taxon>Hexapoda</taxon>
        <taxon>Insecta</taxon>
        <taxon>Pterygota</taxon>
        <taxon>Neoptera</taxon>
        <taxon>Endopterygota</taxon>
        <taxon>Diptera</taxon>
        <taxon>Nematocera</taxon>
        <taxon>Culicoidea</taxon>
        <taxon>Culicidae</taxon>
        <taxon>Anophelinae</taxon>
        <taxon>Anopheles</taxon>
    </lineage>
</organism>
<feature type="signal peptide" evidence="1">
    <location>
        <begin position="1"/>
        <end position="16"/>
    </location>
</feature>